<dbReference type="GO" id="GO:0003755">
    <property type="term" value="F:peptidyl-prolyl cis-trans isomerase activity"/>
    <property type="evidence" value="ECO:0007669"/>
    <property type="project" value="UniProtKB-UniRule"/>
</dbReference>
<dbReference type="GO" id="GO:0005737">
    <property type="term" value="C:cytoplasm"/>
    <property type="evidence" value="ECO:0007669"/>
    <property type="project" value="UniProtKB-SubCell"/>
</dbReference>
<keyword evidence="6" id="KW-0143">Chaperone</keyword>
<reference evidence="13 14" key="1">
    <citation type="submission" date="2017-11" db="EMBL/GenBank/DDBJ databases">
        <title>Evolution of Phototrophy in the Chloroflexi Phylum Driven by Horizontal Gene Transfer.</title>
        <authorList>
            <person name="Ward L.M."/>
            <person name="Hemp J."/>
            <person name="Shih P.M."/>
            <person name="Mcglynn S.E."/>
            <person name="Fischer W."/>
        </authorList>
    </citation>
    <scope>NUCLEOTIDE SEQUENCE [LARGE SCALE GENOMIC DNA]</scope>
    <source>
        <strain evidence="13">JP3_13</strain>
    </source>
</reference>
<keyword evidence="7 9" id="KW-0413">Isomerase</keyword>
<comment type="catalytic activity">
    <reaction evidence="1 9 10">
        <text>[protein]-peptidylproline (omega=180) = [protein]-peptidylproline (omega=0)</text>
        <dbReference type="Rhea" id="RHEA:16237"/>
        <dbReference type="Rhea" id="RHEA-COMP:10747"/>
        <dbReference type="Rhea" id="RHEA-COMP:10748"/>
        <dbReference type="ChEBI" id="CHEBI:83833"/>
        <dbReference type="ChEBI" id="CHEBI:83834"/>
        <dbReference type="EC" id="5.2.1.8"/>
    </reaction>
</comment>
<dbReference type="PANTHER" id="PTHR47861">
    <property type="entry name" value="FKBP-TYPE PEPTIDYL-PROLYL CIS-TRANS ISOMERASE SLYD"/>
    <property type="match status" value="1"/>
</dbReference>
<evidence type="ECO:0000256" key="1">
    <source>
        <dbReference type="ARBA" id="ARBA00000971"/>
    </source>
</evidence>
<gene>
    <name evidence="13" type="ORF">CUN49_04555</name>
</gene>
<proteinExistence type="inferred from homology"/>
<dbReference type="PROSITE" id="PS50059">
    <property type="entry name" value="FKBP_PPIASE"/>
    <property type="match status" value="1"/>
</dbReference>
<sequence length="196" mass="21934">MSETIQDNVVVALAYTLKLENGEIVDQADAEEPLEYLHGASNIIPGLERALTGMRVGETKQIAVEPAEGYGDYDPEDIEVVPRNQFPNDVPLAVGMAVTLADDLDNYIEATISALDAETVTLDYNHPLAGKRLFFDVEVLGIRPATQEEIEHGHVHQSFADYDDEFDDEFDDEDFDDFDDEDFDDEEEDFGALRKN</sequence>
<dbReference type="EC" id="5.2.1.8" evidence="10"/>
<dbReference type="Pfam" id="PF00254">
    <property type="entry name" value="FKBP_C"/>
    <property type="match status" value="1"/>
</dbReference>
<evidence type="ECO:0000256" key="9">
    <source>
        <dbReference type="PROSITE-ProRule" id="PRU00277"/>
    </source>
</evidence>
<protein>
    <recommendedName>
        <fullName evidence="10">Peptidyl-prolyl cis-trans isomerase</fullName>
        <ecNumber evidence="10">5.2.1.8</ecNumber>
    </recommendedName>
</protein>
<keyword evidence="5 9" id="KW-0697">Rotamase</keyword>
<feature type="domain" description="PPIase FKBP-type" evidence="12">
    <location>
        <begin position="8"/>
        <end position="84"/>
    </location>
</feature>
<evidence type="ECO:0000313" key="14">
    <source>
        <dbReference type="Proteomes" id="UP000229681"/>
    </source>
</evidence>
<dbReference type="AlphaFoldDB" id="A0A2M8PGD6"/>
<dbReference type="InterPro" id="IPR001179">
    <property type="entry name" value="PPIase_FKBP_dom"/>
</dbReference>
<dbReference type="GO" id="GO:0042026">
    <property type="term" value="P:protein refolding"/>
    <property type="evidence" value="ECO:0007669"/>
    <property type="project" value="UniProtKB-ARBA"/>
</dbReference>
<feature type="compositionally biased region" description="Acidic residues" evidence="11">
    <location>
        <begin position="161"/>
        <end position="190"/>
    </location>
</feature>
<dbReference type="SUPFAM" id="SSF54534">
    <property type="entry name" value="FKBP-like"/>
    <property type="match status" value="1"/>
</dbReference>
<comment type="similarity">
    <text evidence="3 10">Belongs to the FKBP-type PPIase family.</text>
</comment>
<accession>A0A2M8PGD6</accession>
<comment type="subcellular location">
    <subcellularLocation>
        <location evidence="2">Cytoplasm</location>
    </subcellularLocation>
</comment>
<evidence type="ECO:0000256" key="7">
    <source>
        <dbReference type="ARBA" id="ARBA00023235"/>
    </source>
</evidence>
<dbReference type="EMBL" id="PGTM01000042">
    <property type="protein sequence ID" value="PJF36604.1"/>
    <property type="molecule type" value="Genomic_DNA"/>
</dbReference>
<evidence type="ECO:0000256" key="5">
    <source>
        <dbReference type="ARBA" id="ARBA00023110"/>
    </source>
</evidence>
<keyword evidence="4" id="KW-0963">Cytoplasm</keyword>
<organism evidence="13 14">
    <name type="scientific">Candidatus Thermofonsia Clade 1 bacterium</name>
    <dbReference type="NCBI Taxonomy" id="2364210"/>
    <lineage>
        <taxon>Bacteria</taxon>
        <taxon>Bacillati</taxon>
        <taxon>Chloroflexota</taxon>
        <taxon>Candidatus Thermofontia</taxon>
        <taxon>Candidatus Thermofonsia Clade 1</taxon>
    </lineage>
</organism>
<feature type="region of interest" description="Disordered" evidence="11">
    <location>
        <begin position="161"/>
        <end position="196"/>
    </location>
</feature>
<dbReference type="InterPro" id="IPR046357">
    <property type="entry name" value="PPIase_dom_sf"/>
</dbReference>
<evidence type="ECO:0000256" key="10">
    <source>
        <dbReference type="RuleBase" id="RU003915"/>
    </source>
</evidence>
<evidence type="ECO:0000256" key="11">
    <source>
        <dbReference type="SAM" id="MobiDB-lite"/>
    </source>
</evidence>
<evidence type="ECO:0000313" key="13">
    <source>
        <dbReference type="EMBL" id="PJF36604.1"/>
    </source>
</evidence>
<evidence type="ECO:0000256" key="2">
    <source>
        <dbReference type="ARBA" id="ARBA00004496"/>
    </source>
</evidence>
<evidence type="ECO:0000256" key="3">
    <source>
        <dbReference type="ARBA" id="ARBA00006577"/>
    </source>
</evidence>
<evidence type="ECO:0000256" key="6">
    <source>
        <dbReference type="ARBA" id="ARBA00023186"/>
    </source>
</evidence>
<dbReference type="PANTHER" id="PTHR47861:SF3">
    <property type="entry name" value="FKBP-TYPE PEPTIDYL-PROLYL CIS-TRANS ISOMERASE SLYD"/>
    <property type="match status" value="1"/>
</dbReference>
<dbReference type="Gene3D" id="3.10.50.40">
    <property type="match status" value="1"/>
</dbReference>
<evidence type="ECO:0000259" key="12">
    <source>
        <dbReference type="PROSITE" id="PS50059"/>
    </source>
</evidence>
<evidence type="ECO:0000256" key="8">
    <source>
        <dbReference type="ARBA" id="ARBA00037071"/>
    </source>
</evidence>
<evidence type="ECO:0000256" key="4">
    <source>
        <dbReference type="ARBA" id="ARBA00022490"/>
    </source>
</evidence>
<comment type="caution">
    <text evidence="13">The sequence shown here is derived from an EMBL/GenBank/DDBJ whole genome shotgun (WGS) entry which is preliminary data.</text>
</comment>
<comment type="function">
    <text evidence="8">Also involved in hydrogenase metallocenter assembly, probably by participating in the nickel insertion step. This function in hydrogenase biosynthesis requires chaperone activity and the presence of the metal-binding domain, but not PPIase activity.</text>
</comment>
<name>A0A2M8PGD6_9CHLR</name>
<dbReference type="Proteomes" id="UP000229681">
    <property type="component" value="Unassembled WGS sequence"/>
</dbReference>